<dbReference type="InterPro" id="IPR016130">
    <property type="entry name" value="Tyr_Pase_AS"/>
</dbReference>
<feature type="domain" description="Tyrosine specific protein phosphatases" evidence="20">
    <location>
        <begin position="656"/>
        <end position="740"/>
    </location>
</feature>
<dbReference type="FunFam" id="3.90.190.10:FF:000033">
    <property type="entry name" value="receptor-type tyrosine-protein phosphatase C isoform X1"/>
    <property type="match status" value="1"/>
</dbReference>
<keyword evidence="4" id="KW-0597">Phosphoprotein</keyword>
<keyword evidence="5 18" id="KW-0812">Transmembrane</keyword>
<keyword evidence="6" id="KW-0732">Signal</keyword>
<dbReference type="EMBL" id="AFYH01131332">
    <property type="status" value="NOT_ANNOTATED_CDS"/>
    <property type="molecule type" value="Genomic_DNA"/>
</dbReference>
<keyword evidence="12" id="KW-0325">Glycoprotein</keyword>
<dbReference type="EMBL" id="AFYH01131335">
    <property type="status" value="NOT_ANNOTATED_CDS"/>
    <property type="molecule type" value="Genomic_DNA"/>
</dbReference>
<dbReference type="InterPro" id="IPR003595">
    <property type="entry name" value="Tyr_Pase_cat"/>
</dbReference>
<dbReference type="FunCoup" id="H3A1J7">
    <property type="interactions" value="442"/>
</dbReference>
<sequence length="830" mass="94722">PSQVQDVKLNLKSNTIHVTCKKPLSNTRGPDGKYSISLEPGKNRNMNTLRDECDIKFHDLSYHTKYTVKVIILLGVLKRKEVCVCVYNRHNEKALIGFLAFLIIVTSIALIIVLYKIYLLQRRNTGISTEIYICIILVDEDKQLLTVEPIQADFLLETYKQKIADEGRLFLAEFQSIPRVFTKFAIKEAKKSCNQIKNRYVDILPYDYNRVSLAQISNEPGSDYINASYIDGFKEPRKYIAAQALGPKDETTDDFWRMVWEQKTTVIVMVTRCEEGNRNKCAQYWPTMEKGQEVFGDITVHISEEKICPDYIIRKINITHSKEKGSARDVTHIQFMSWPDHGVPDDAHLLLKLRRRVNAFNNLFSGPIIVHCSAGVGRTGTYIGIDAMMEGLEAEGVVDVYGYIVKLRRQRCLMVQVEAQYILIHQALVEHNQFGDNEVSLSELPAYLVNLKKHDPPTDPSFLESQCQRIPAYKNWRSHHTGNQEENKSKNRYPNVLPYDFNRVPVKMDEEESKASDNEAESDVSSDEDSDCEDSVKYINASFIDGYWSPKTLIATQGPVADSIADFWQMIFQRKVKVIVMLTDCKEGDQVFCEKYWEDEKQTYEDMDVNLCDSNQASSYTIRVFEVKNKKRKESRKVYQYHYHKWSGLDLPEDGSDLVNMIRVIKQKLPSNSLREDTQCGKSVPVVIHCSDGSKRTGVFCALWNLLDSADTENVVDVFCTVRTLRKQRMGMLSSFEQYEFLYDTIASTYPVQNGDVQSKNTEDGNSCTLQVVNETKNASQDKPEANCALLEPKEDKENASTEDTTSTNKAEPAESSANGPTTSTEPTEN</sequence>
<dbReference type="Proteomes" id="UP000008672">
    <property type="component" value="Unassembled WGS sequence"/>
</dbReference>
<protein>
    <recommendedName>
        <fullName evidence="15">Receptor-type tyrosine-protein phosphatase C</fullName>
        <ecNumber evidence="2">3.1.3.48</ecNumber>
    </recommendedName>
    <alternativeName>
        <fullName evidence="16">Leukocyte common antigen</fullName>
    </alternativeName>
</protein>
<keyword evidence="11 18" id="KW-0472">Membrane</keyword>
<evidence type="ECO:0000313" key="21">
    <source>
        <dbReference type="Ensembl" id="ENSLACP00000003518.1"/>
    </source>
</evidence>
<dbReference type="AlphaFoldDB" id="H3A1J7"/>
<dbReference type="PANTHER" id="PTHR19134:SF539">
    <property type="entry name" value="RECEPTOR-TYPE TYROSINE-PROTEIN PHOSPHATASE C"/>
    <property type="match status" value="1"/>
</dbReference>
<keyword evidence="22" id="KW-1185">Reference proteome</keyword>
<evidence type="ECO:0000259" key="20">
    <source>
        <dbReference type="PROSITE" id="PS50056"/>
    </source>
</evidence>
<evidence type="ECO:0000256" key="11">
    <source>
        <dbReference type="ARBA" id="ARBA00023136"/>
    </source>
</evidence>
<dbReference type="PROSITE" id="PS00383">
    <property type="entry name" value="TYR_PHOSPHATASE_1"/>
    <property type="match status" value="2"/>
</dbReference>
<accession>H3A1J7</accession>
<dbReference type="GO" id="GO:0004725">
    <property type="term" value="F:protein tyrosine phosphatase activity"/>
    <property type="evidence" value="ECO:0007669"/>
    <property type="project" value="UniProtKB-EC"/>
</dbReference>
<dbReference type="STRING" id="7897.ENSLACP00000003518"/>
<dbReference type="EC" id="3.1.3.48" evidence="2"/>
<evidence type="ECO:0000256" key="16">
    <source>
        <dbReference type="ARBA" id="ARBA00078812"/>
    </source>
</evidence>
<feature type="compositionally biased region" description="Acidic residues" evidence="17">
    <location>
        <begin position="518"/>
        <end position="532"/>
    </location>
</feature>
<dbReference type="HOGENOM" id="CLU_001645_2_0_1"/>
<dbReference type="PROSITE" id="PS50056">
    <property type="entry name" value="TYR_PHOSPHATASE_2"/>
    <property type="match status" value="2"/>
</dbReference>
<dbReference type="InterPro" id="IPR003961">
    <property type="entry name" value="FN3_dom"/>
</dbReference>
<dbReference type="InterPro" id="IPR000387">
    <property type="entry name" value="Tyr_Pase_dom"/>
</dbReference>
<evidence type="ECO:0000256" key="3">
    <source>
        <dbReference type="ARBA" id="ARBA00022475"/>
    </source>
</evidence>
<dbReference type="InParanoid" id="H3A1J7"/>
<feature type="domain" description="Tyrosine-protein phosphatase" evidence="19">
    <location>
        <begin position="463"/>
        <end position="749"/>
    </location>
</feature>
<evidence type="ECO:0000256" key="8">
    <source>
        <dbReference type="ARBA" id="ARBA00022801"/>
    </source>
</evidence>
<keyword evidence="9" id="KW-0904">Protein phosphatase</keyword>
<dbReference type="eggNOG" id="KOG4228">
    <property type="taxonomic scope" value="Eukaryota"/>
</dbReference>
<dbReference type="SUPFAM" id="SSF52799">
    <property type="entry name" value="(Phosphotyrosine protein) phosphatases II"/>
    <property type="match status" value="2"/>
</dbReference>
<organism evidence="21 22">
    <name type="scientific">Latimeria chalumnae</name>
    <name type="common">Coelacanth</name>
    <dbReference type="NCBI Taxonomy" id="7897"/>
    <lineage>
        <taxon>Eukaryota</taxon>
        <taxon>Metazoa</taxon>
        <taxon>Chordata</taxon>
        <taxon>Craniata</taxon>
        <taxon>Vertebrata</taxon>
        <taxon>Euteleostomi</taxon>
        <taxon>Coelacanthiformes</taxon>
        <taxon>Coelacanthidae</taxon>
        <taxon>Latimeria</taxon>
    </lineage>
</organism>
<dbReference type="EMBL" id="AFYH01131334">
    <property type="status" value="NOT_ANNOTATED_CDS"/>
    <property type="molecule type" value="Genomic_DNA"/>
</dbReference>
<evidence type="ECO:0000313" key="22">
    <source>
        <dbReference type="Proteomes" id="UP000008672"/>
    </source>
</evidence>
<dbReference type="SMART" id="SM00404">
    <property type="entry name" value="PTPc_motif"/>
    <property type="match status" value="2"/>
</dbReference>
<comment type="catalytic activity">
    <reaction evidence="13">
        <text>O-phospho-L-tyrosyl-[protein] + H2O = L-tyrosyl-[protein] + phosphate</text>
        <dbReference type="Rhea" id="RHEA:10684"/>
        <dbReference type="Rhea" id="RHEA-COMP:10136"/>
        <dbReference type="Rhea" id="RHEA-COMP:20101"/>
        <dbReference type="ChEBI" id="CHEBI:15377"/>
        <dbReference type="ChEBI" id="CHEBI:43474"/>
        <dbReference type="ChEBI" id="CHEBI:46858"/>
        <dbReference type="ChEBI" id="CHEBI:61978"/>
        <dbReference type="EC" id="3.1.3.48"/>
    </reaction>
</comment>
<feature type="domain" description="Tyrosine specific protein phosphatases" evidence="20">
    <location>
        <begin position="351"/>
        <end position="422"/>
    </location>
</feature>
<evidence type="ECO:0000256" key="18">
    <source>
        <dbReference type="SAM" id="Phobius"/>
    </source>
</evidence>
<dbReference type="InterPro" id="IPR050348">
    <property type="entry name" value="Protein-Tyr_Phosphatase"/>
</dbReference>
<keyword evidence="10 18" id="KW-1133">Transmembrane helix</keyword>
<evidence type="ECO:0000256" key="10">
    <source>
        <dbReference type="ARBA" id="ARBA00022989"/>
    </source>
</evidence>
<keyword evidence="7" id="KW-0677">Repeat</keyword>
<evidence type="ECO:0000256" key="14">
    <source>
        <dbReference type="ARBA" id="ARBA00061377"/>
    </source>
</evidence>
<dbReference type="Pfam" id="PF00102">
    <property type="entry name" value="Y_phosphatase"/>
    <property type="match status" value="2"/>
</dbReference>
<feature type="compositionally biased region" description="Polar residues" evidence="17">
    <location>
        <begin position="802"/>
        <end position="830"/>
    </location>
</feature>
<feature type="region of interest" description="Disordered" evidence="17">
    <location>
        <begin position="777"/>
        <end position="830"/>
    </location>
</feature>
<evidence type="ECO:0000256" key="7">
    <source>
        <dbReference type="ARBA" id="ARBA00022737"/>
    </source>
</evidence>
<dbReference type="CDD" id="cd14558">
    <property type="entry name" value="R-PTP-C-2"/>
    <property type="match status" value="1"/>
</dbReference>
<comment type="similarity">
    <text evidence="14">Belongs to the protein-tyrosine phosphatase family. Receptor class 1/6 subfamily.</text>
</comment>
<dbReference type="Gene3D" id="3.90.190.10">
    <property type="entry name" value="Protein tyrosine phosphatase superfamily"/>
    <property type="match status" value="2"/>
</dbReference>
<keyword evidence="3" id="KW-1003">Cell membrane</keyword>
<evidence type="ECO:0000259" key="19">
    <source>
        <dbReference type="PROSITE" id="PS50055"/>
    </source>
</evidence>
<reference evidence="21" key="3">
    <citation type="submission" date="2025-09" db="UniProtKB">
        <authorList>
            <consortium name="Ensembl"/>
        </authorList>
    </citation>
    <scope>IDENTIFICATION</scope>
</reference>
<dbReference type="GO" id="GO:0005886">
    <property type="term" value="C:plasma membrane"/>
    <property type="evidence" value="ECO:0007669"/>
    <property type="project" value="UniProtKB-SubCell"/>
</dbReference>
<dbReference type="InterPro" id="IPR036116">
    <property type="entry name" value="FN3_sf"/>
</dbReference>
<evidence type="ECO:0000256" key="12">
    <source>
        <dbReference type="ARBA" id="ARBA00023180"/>
    </source>
</evidence>
<reference evidence="21" key="2">
    <citation type="submission" date="2025-08" db="UniProtKB">
        <authorList>
            <consortium name="Ensembl"/>
        </authorList>
    </citation>
    <scope>IDENTIFICATION</scope>
</reference>
<evidence type="ECO:0000256" key="13">
    <source>
        <dbReference type="ARBA" id="ARBA00051722"/>
    </source>
</evidence>
<feature type="domain" description="Tyrosine-protein phosphatase" evidence="19">
    <location>
        <begin position="170"/>
        <end position="431"/>
    </location>
</feature>
<evidence type="ECO:0000256" key="9">
    <source>
        <dbReference type="ARBA" id="ARBA00022912"/>
    </source>
</evidence>
<dbReference type="PANTHER" id="PTHR19134">
    <property type="entry name" value="RECEPTOR-TYPE TYROSINE-PROTEIN PHOSPHATASE"/>
    <property type="match status" value="1"/>
</dbReference>
<dbReference type="EMBL" id="AFYH01131336">
    <property type="status" value="NOT_ANNOTATED_CDS"/>
    <property type="molecule type" value="Genomic_DNA"/>
</dbReference>
<dbReference type="SUPFAM" id="SSF49265">
    <property type="entry name" value="Fibronectin type III"/>
    <property type="match status" value="1"/>
</dbReference>
<dbReference type="SMART" id="SM00194">
    <property type="entry name" value="PTPc"/>
    <property type="match status" value="2"/>
</dbReference>
<reference evidence="22" key="1">
    <citation type="submission" date="2011-08" db="EMBL/GenBank/DDBJ databases">
        <title>The draft genome of Latimeria chalumnae.</title>
        <authorList>
            <person name="Di Palma F."/>
            <person name="Alfoldi J."/>
            <person name="Johnson J."/>
            <person name="Berlin A."/>
            <person name="Gnerre S."/>
            <person name="Jaffe D."/>
            <person name="MacCallum I."/>
            <person name="Young S."/>
            <person name="Walker B.J."/>
            <person name="Lander E."/>
            <person name="Lindblad-Toh K."/>
        </authorList>
    </citation>
    <scope>NUCLEOTIDE SEQUENCE [LARGE SCALE GENOMIC DNA]</scope>
    <source>
        <strain evidence="22">Wild caught</strain>
    </source>
</reference>
<name>H3A1J7_LATCH</name>
<dbReference type="CDD" id="cd00063">
    <property type="entry name" value="FN3"/>
    <property type="match status" value="1"/>
</dbReference>
<evidence type="ECO:0000256" key="4">
    <source>
        <dbReference type="ARBA" id="ARBA00022553"/>
    </source>
</evidence>
<dbReference type="FunFam" id="3.90.190.10:FF:000042">
    <property type="entry name" value="receptor-type tyrosine-protein phosphatase C isoform X1"/>
    <property type="match status" value="1"/>
</dbReference>
<dbReference type="GeneTree" id="ENSGT00940000159457"/>
<dbReference type="EMBL" id="AFYH01131333">
    <property type="status" value="NOT_ANNOTATED_CDS"/>
    <property type="molecule type" value="Genomic_DNA"/>
</dbReference>
<dbReference type="OMA" id="STCMERI"/>
<keyword evidence="8" id="KW-0378">Hydrolase</keyword>
<evidence type="ECO:0000256" key="5">
    <source>
        <dbReference type="ARBA" id="ARBA00022692"/>
    </source>
</evidence>
<gene>
    <name evidence="21" type="primary">PTPRC</name>
</gene>
<dbReference type="PRINTS" id="PR00700">
    <property type="entry name" value="PRTYPHPHTASE"/>
</dbReference>
<dbReference type="PROSITE" id="PS50055">
    <property type="entry name" value="TYR_PHOSPHATASE_PTP"/>
    <property type="match status" value="2"/>
</dbReference>
<proteinExistence type="inferred from homology"/>
<feature type="region of interest" description="Disordered" evidence="17">
    <location>
        <begin position="509"/>
        <end position="532"/>
    </location>
</feature>
<comment type="subcellular location">
    <subcellularLocation>
        <location evidence="1">Cell membrane</location>
        <topology evidence="1">Single-pass type I membrane protein</topology>
    </subcellularLocation>
</comment>
<evidence type="ECO:0000256" key="6">
    <source>
        <dbReference type="ARBA" id="ARBA00022729"/>
    </source>
</evidence>
<evidence type="ECO:0000256" key="1">
    <source>
        <dbReference type="ARBA" id="ARBA00004251"/>
    </source>
</evidence>
<evidence type="ECO:0000256" key="17">
    <source>
        <dbReference type="SAM" id="MobiDB-lite"/>
    </source>
</evidence>
<evidence type="ECO:0000256" key="2">
    <source>
        <dbReference type="ARBA" id="ARBA00013064"/>
    </source>
</evidence>
<dbReference type="InterPro" id="IPR029021">
    <property type="entry name" value="Prot-tyrosine_phosphatase-like"/>
</dbReference>
<dbReference type="CDD" id="cd14557">
    <property type="entry name" value="R-PTPc-C-1"/>
    <property type="match status" value="1"/>
</dbReference>
<dbReference type="InterPro" id="IPR000242">
    <property type="entry name" value="PTP_cat"/>
</dbReference>
<feature type="transmembrane region" description="Helical" evidence="18">
    <location>
        <begin position="95"/>
        <end position="118"/>
    </location>
</feature>
<dbReference type="Ensembl" id="ENSLACT00000003549.1">
    <property type="protein sequence ID" value="ENSLACP00000003518.1"/>
    <property type="gene ID" value="ENSLACG00000003138.1"/>
</dbReference>
<evidence type="ECO:0000256" key="15">
    <source>
        <dbReference type="ARBA" id="ARBA00073601"/>
    </source>
</evidence>